<dbReference type="Proteomes" id="UP000656804">
    <property type="component" value="Unassembled WGS sequence"/>
</dbReference>
<name>A0A930Y601_9ACTN</name>
<protein>
    <submittedName>
        <fullName evidence="1">Uncharacterized protein</fullName>
    </submittedName>
</protein>
<keyword evidence="2" id="KW-1185">Reference proteome</keyword>
<sequence length="358" mass="40010">MRLHRYAMLTFEVPVPRVETWGYTTSEGVDVAINNVQGADATRRPDDAGMTFVTPRKAPTSEPTQILLHAEIETRFDVVDSLQIRLPNEPREAAERALSEMASIIGVLGETQWTLTSPRPYLIVSAESEEEAAVVRATKRIILPGWKPAPPFHGQGLGRAIDLAHVLSDRLDGVTLLGAALRAGHGIPKLHELFRVLENGFGCAGGSLVGPLTSFLQSYPGWNLGYSRSEVRDWVVELRHPSTHADLTKSQRIAYDSDVERHLYRIEQAAYDVFFNKRSWNSSSTGRLMRWTFDAAVRADGSWIVGPAPIFRTSLVNDHFGTFPLTEAWQLNTDHLSEDWLAADWYFSEADRRALGMD</sequence>
<evidence type="ECO:0000313" key="2">
    <source>
        <dbReference type="Proteomes" id="UP000656804"/>
    </source>
</evidence>
<organism evidence="1 2">
    <name type="scientific">Nocardioides acrostichi</name>
    <dbReference type="NCBI Taxonomy" id="2784339"/>
    <lineage>
        <taxon>Bacteria</taxon>
        <taxon>Bacillati</taxon>
        <taxon>Actinomycetota</taxon>
        <taxon>Actinomycetes</taxon>
        <taxon>Propionibacteriales</taxon>
        <taxon>Nocardioidaceae</taxon>
        <taxon>Nocardioides</taxon>
    </lineage>
</organism>
<accession>A0A930Y601</accession>
<comment type="caution">
    <text evidence="1">The sequence shown here is derived from an EMBL/GenBank/DDBJ whole genome shotgun (WGS) entry which is preliminary data.</text>
</comment>
<dbReference type="EMBL" id="JADIVZ010000003">
    <property type="protein sequence ID" value="MBF4161795.1"/>
    <property type="molecule type" value="Genomic_DNA"/>
</dbReference>
<reference evidence="1" key="1">
    <citation type="submission" date="2020-11" db="EMBL/GenBank/DDBJ databases">
        <title>Nocardioides sp. CBS4Y-1, whole genome shotgun sequence.</title>
        <authorList>
            <person name="Tuo L."/>
        </authorList>
    </citation>
    <scope>NUCLEOTIDE SEQUENCE</scope>
    <source>
        <strain evidence="1">CBS4Y-1</strain>
    </source>
</reference>
<dbReference type="AlphaFoldDB" id="A0A930Y601"/>
<proteinExistence type="predicted"/>
<gene>
    <name evidence="1" type="ORF">ISG29_08830</name>
</gene>
<evidence type="ECO:0000313" key="1">
    <source>
        <dbReference type="EMBL" id="MBF4161795.1"/>
    </source>
</evidence>
<dbReference type="RefSeq" id="WP_194503051.1">
    <property type="nucleotide sequence ID" value="NZ_JADIVZ010000003.1"/>
</dbReference>